<reference evidence="2 3" key="1">
    <citation type="journal article" date="2011" name="J. Bacteriol.">
        <title>Complete genome sequences of the chemolithoautotrophic Oligotropha carboxidovorans strains OM4 and OM5.</title>
        <authorList>
            <person name="Volland S."/>
            <person name="Rachinger M."/>
            <person name="Strittmatter A."/>
            <person name="Daniel R."/>
            <person name="Gottschalk G."/>
            <person name="Meyer O."/>
        </authorList>
    </citation>
    <scope>NUCLEOTIDE SEQUENCE [LARGE SCALE GENOMIC DNA]</scope>
    <source>
        <strain evidence="3">ATCC 49405 / DSM 1227 / KCTC 32145 / OM5</strain>
    </source>
</reference>
<sequence length="122" mass="13435">MRNASAPRNALALAKTAEIPQQPPRNRSPAGCRPEIRTMAMDDAWTKDDKGNIIVFPLVGYETRVVENRALALRLPFMMQGDDQTRPSGSLQLIISSADDVRDFGQALIDAADRIEKRSKGA</sequence>
<dbReference type="PATRIC" id="fig|504832.7.peg.2066"/>
<dbReference type="AlphaFoldDB" id="F8BV03"/>
<evidence type="ECO:0000313" key="2">
    <source>
        <dbReference type="EMBL" id="AEI06656.1"/>
    </source>
</evidence>
<dbReference type="Proteomes" id="UP000007730">
    <property type="component" value="Chromosome"/>
</dbReference>
<gene>
    <name evidence="2" type="ordered locus">OCA5_c19440</name>
</gene>
<dbReference type="OrthoDB" id="9917484at2"/>
<feature type="region of interest" description="Disordered" evidence="1">
    <location>
        <begin position="1"/>
        <end position="33"/>
    </location>
</feature>
<evidence type="ECO:0000256" key="1">
    <source>
        <dbReference type="SAM" id="MobiDB-lite"/>
    </source>
</evidence>
<name>F8BV03_AFIC5</name>
<dbReference type="EMBL" id="CP002826">
    <property type="protein sequence ID" value="AEI06656.1"/>
    <property type="molecule type" value="Genomic_DNA"/>
</dbReference>
<dbReference type="eggNOG" id="ENOG5031B5P">
    <property type="taxonomic scope" value="Bacteria"/>
</dbReference>
<protein>
    <submittedName>
        <fullName evidence="2">Uncharacterized protein</fullName>
    </submittedName>
</protein>
<dbReference type="HOGENOM" id="CLU_164737_0_0_5"/>
<organism evidence="2 3">
    <name type="scientific">Afipia carboxidovorans (strain ATCC 49405 / DSM 1227 / KCTC 32145 / OM5)</name>
    <name type="common">Oligotropha carboxidovorans</name>
    <dbReference type="NCBI Taxonomy" id="504832"/>
    <lineage>
        <taxon>Bacteria</taxon>
        <taxon>Pseudomonadati</taxon>
        <taxon>Pseudomonadota</taxon>
        <taxon>Alphaproteobacteria</taxon>
        <taxon>Hyphomicrobiales</taxon>
        <taxon>Nitrobacteraceae</taxon>
        <taxon>Afipia</taxon>
    </lineage>
</organism>
<keyword evidence="3" id="KW-1185">Reference proteome</keyword>
<dbReference type="KEGG" id="ocg:OCA5_c19440"/>
<proteinExistence type="predicted"/>
<dbReference type="STRING" id="504832.OCA5_c19440"/>
<evidence type="ECO:0000313" key="3">
    <source>
        <dbReference type="Proteomes" id="UP000007730"/>
    </source>
</evidence>
<accession>F8BV03</accession>